<comment type="caution">
    <text evidence="1">The sequence shown here is derived from an EMBL/GenBank/DDBJ whole genome shotgun (WGS) entry which is preliminary data.</text>
</comment>
<protein>
    <submittedName>
        <fullName evidence="1">Uncharacterized protein</fullName>
    </submittedName>
</protein>
<evidence type="ECO:0000313" key="1">
    <source>
        <dbReference type="EMBL" id="MDX8416102.1"/>
    </source>
</evidence>
<dbReference type="Proteomes" id="UP001275932">
    <property type="component" value="Unassembled WGS sequence"/>
</dbReference>
<dbReference type="EMBL" id="JALBUT010000009">
    <property type="protein sequence ID" value="MDX8416102.1"/>
    <property type="molecule type" value="Genomic_DNA"/>
</dbReference>
<reference evidence="1 2" key="1">
    <citation type="submission" date="2022-03" db="EMBL/GenBank/DDBJ databases">
        <title>Novel taxa within the pig intestine.</title>
        <authorList>
            <person name="Wylensek D."/>
            <person name="Bishof K."/>
            <person name="Afrizal A."/>
            <person name="Clavel T."/>
        </authorList>
    </citation>
    <scope>NUCLEOTIDE SEQUENCE [LARGE SCALE GENOMIC DNA]</scope>
    <source>
        <strain evidence="1 2">CLA-KB-P66</strain>
    </source>
</reference>
<sequence length="241" mass="26720">MKNFFASCFSEERLKIAGWLFLPFIVLLLLFPKTDISLPKPENKVSAISVYDENSVRENLFEITLLGDSSPLFLPTSLNFGVPEFDLPQSGSKLANTKKESPMEAMKTFEVSFSLRGGYEIPTGFFLKNLSFSNFMRSDLKPVDTARNPGALMTIVSANTGEIVYSSHIDIGVDSDGALWSPVKMTLAVAEDGSVSPPLITSVSGIEELDFAFENYLKNNLNKILWKKDEKGGFYEVIFSP</sequence>
<organism evidence="1 2">
    <name type="scientific">Intestinicryptomonas porci</name>
    <dbReference type="NCBI Taxonomy" id="2926320"/>
    <lineage>
        <taxon>Bacteria</taxon>
        <taxon>Pseudomonadati</taxon>
        <taxon>Verrucomicrobiota</taxon>
        <taxon>Opitutia</taxon>
        <taxon>Opitutales</taxon>
        <taxon>Intestinicryptomonaceae</taxon>
        <taxon>Intestinicryptomonas</taxon>
    </lineage>
</organism>
<evidence type="ECO:0000313" key="2">
    <source>
        <dbReference type="Proteomes" id="UP001275932"/>
    </source>
</evidence>
<proteinExistence type="predicted"/>
<keyword evidence="2" id="KW-1185">Reference proteome</keyword>
<dbReference type="RefSeq" id="WP_370397555.1">
    <property type="nucleotide sequence ID" value="NZ_JALBUT010000009.1"/>
</dbReference>
<accession>A0ABU4WHR8</accession>
<gene>
    <name evidence="1" type="ORF">MOX91_07940</name>
</gene>
<name>A0ABU4WHR8_9BACT</name>